<evidence type="ECO:0000256" key="1">
    <source>
        <dbReference type="SAM" id="MobiDB-lite"/>
    </source>
</evidence>
<comment type="caution">
    <text evidence="2">The sequence shown here is derived from an EMBL/GenBank/DDBJ whole genome shotgun (WGS) entry which is preliminary data.</text>
</comment>
<organism evidence="2 3">
    <name type="scientific">Planomonospora sphaerica</name>
    <dbReference type="NCBI Taxonomy" id="161355"/>
    <lineage>
        <taxon>Bacteria</taxon>
        <taxon>Bacillati</taxon>
        <taxon>Actinomycetota</taxon>
        <taxon>Actinomycetes</taxon>
        <taxon>Streptosporangiales</taxon>
        <taxon>Streptosporangiaceae</taxon>
        <taxon>Planomonospora</taxon>
    </lineage>
</organism>
<evidence type="ECO:0000313" key="2">
    <source>
        <dbReference type="EMBL" id="GAT68886.1"/>
    </source>
</evidence>
<accession>A0A171DJ60</accession>
<dbReference type="Proteomes" id="UP000077701">
    <property type="component" value="Unassembled WGS sequence"/>
</dbReference>
<keyword evidence="3" id="KW-1185">Reference proteome</keyword>
<reference evidence="2 3" key="1">
    <citation type="journal article" date="2016" name="Genome Announc.">
        <title>Draft Genome Sequence of Planomonospora sphaerica JCM9374, a Rare Actinomycete.</title>
        <authorList>
            <person name="Dohra H."/>
            <person name="Suzuki T."/>
            <person name="Inoue Y."/>
            <person name="Kodani S."/>
        </authorList>
    </citation>
    <scope>NUCLEOTIDE SEQUENCE [LARGE SCALE GENOMIC DNA]</scope>
    <source>
        <strain evidence="2 3">JCM 9374</strain>
    </source>
</reference>
<evidence type="ECO:0000313" key="3">
    <source>
        <dbReference type="Proteomes" id="UP000077701"/>
    </source>
</evidence>
<dbReference type="OrthoDB" id="3535442at2"/>
<name>A0A171DJ60_9ACTN</name>
<dbReference type="RefSeq" id="WP_153054416.1">
    <property type="nucleotide sequence ID" value="NZ_BDCX01000011.1"/>
</dbReference>
<proteinExistence type="predicted"/>
<dbReference type="EMBL" id="BDCX01000011">
    <property type="protein sequence ID" value="GAT68886.1"/>
    <property type="molecule type" value="Genomic_DNA"/>
</dbReference>
<feature type="compositionally biased region" description="Basic and acidic residues" evidence="1">
    <location>
        <begin position="9"/>
        <end position="23"/>
    </location>
</feature>
<dbReference type="AlphaFoldDB" id="A0A171DJ60"/>
<gene>
    <name evidence="2" type="ORF">PS9374_04551</name>
</gene>
<feature type="region of interest" description="Disordered" evidence="1">
    <location>
        <begin position="1"/>
        <end position="23"/>
    </location>
</feature>
<dbReference type="STRING" id="161355.PS9374_04551"/>
<sequence length="194" mass="21350">MQAVARRWTQRDLTAEQRSRMDKTARAERAVKDENLARGITTLGGGRAPLRLEVLDAETVITYGVVELKAAVCERLGLTPRTGVTPVEAITRMIGLLDRIAAHEDLAEHVLSEARAMNSRAGHVLGDAEPVVRLDARCPICSAKSLRAFPDRELVVCVNGSCRCEDEGCGCRLERPVRHRWEYHALAVELGDVA</sequence>
<protein>
    <submittedName>
        <fullName evidence="2">Uncharacterized protein</fullName>
    </submittedName>
</protein>
<reference evidence="3" key="2">
    <citation type="submission" date="2016-04" db="EMBL/GenBank/DDBJ databases">
        <title>Planomonospora sphaerica JCM9374 whole genome shotgun sequence.</title>
        <authorList>
            <person name="Suzuki T."/>
            <person name="Dohra H."/>
            <person name="Kodani S."/>
        </authorList>
    </citation>
    <scope>NUCLEOTIDE SEQUENCE [LARGE SCALE GENOMIC DNA]</scope>
    <source>
        <strain evidence="3">JCM 9374</strain>
    </source>
</reference>